<accession>A0A1I3C1Y9</accession>
<gene>
    <name evidence="2" type="ORF">SAMN04489868_11222</name>
</gene>
<dbReference type="RefSeq" id="WP_245741825.1">
    <property type="nucleotide sequence ID" value="NZ_FOQE01000012.1"/>
</dbReference>
<evidence type="ECO:0000256" key="1">
    <source>
        <dbReference type="SAM" id="MobiDB-lite"/>
    </source>
</evidence>
<proteinExistence type="predicted"/>
<dbReference type="AlphaFoldDB" id="A0A1I3C1Y9"/>
<feature type="region of interest" description="Disordered" evidence="1">
    <location>
        <begin position="1"/>
        <end position="30"/>
    </location>
</feature>
<evidence type="ECO:0000313" key="2">
    <source>
        <dbReference type="EMBL" id="SFH68470.1"/>
    </source>
</evidence>
<name>A0A1I3C1Y9_9LACT</name>
<sequence length="147" mass="17091">MSKGMSEPLKSAQKRYESENRERRNYLKQRTSARSFIRNKAEKEDLEELREMINEREKMLEEYEALKNFVEDDLSEKELGSNLTGFDISAILKGKTVSCYTKDFAKTIVEIKLASENDDEKNNNVIDSYIVDSVGKEMQVSYLKAKK</sequence>
<dbReference type="EMBL" id="FOQE01000012">
    <property type="protein sequence ID" value="SFH68470.1"/>
    <property type="molecule type" value="Genomic_DNA"/>
</dbReference>
<dbReference type="Proteomes" id="UP000198668">
    <property type="component" value="Unassembled WGS sequence"/>
</dbReference>
<feature type="compositionally biased region" description="Basic and acidic residues" evidence="1">
    <location>
        <begin position="14"/>
        <end position="25"/>
    </location>
</feature>
<organism evidence="2 3">
    <name type="scientific">Pisciglobus halotolerans</name>
    <dbReference type="NCBI Taxonomy" id="745365"/>
    <lineage>
        <taxon>Bacteria</taxon>
        <taxon>Bacillati</taxon>
        <taxon>Bacillota</taxon>
        <taxon>Bacilli</taxon>
        <taxon>Lactobacillales</taxon>
        <taxon>Carnobacteriaceae</taxon>
    </lineage>
</organism>
<reference evidence="2 3" key="1">
    <citation type="submission" date="2016-10" db="EMBL/GenBank/DDBJ databases">
        <authorList>
            <person name="de Groot N.N."/>
        </authorList>
    </citation>
    <scope>NUCLEOTIDE SEQUENCE [LARGE SCALE GENOMIC DNA]</scope>
    <source>
        <strain evidence="2 3">DSM 27630</strain>
    </source>
</reference>
<protein>
    <submittedName>
        <fullName evidence="2">Uncharacterized protein</fullName>
    </submittedName>
</protein>
<evidence type="ECO:0000313" key="3">
    <source>
        <dbReference type="Proteomes" id="UP000198668"/>
    </source>
</evidence>
<keyword evidence="3" id="KW-1185">Reference proteome</keyword>